<sequence>MASRKPEPQRLAPARLQYMEELSRLREESGMSLGQLSEVSKYDRSYLHKLERGERLGDLETARRLDEVYGSKRSLQNLWKLAKDDAYLGRYQRFMALEPTAKVMQIYVPQTIPGLLQTEEYARELLWSTPHHPDEEDGLEEQLALRMARQQILRSGESVQAHLRVILDEAVLRRPLRDREAWKRQLQRLLDEAELPHVTVQVLPFAAGVNDLLGGAVTVLWLPYGEEAAYLEGSKSGEVIEEPEEVERLKLSYDRLRDLALPPQDSVEFIRSLLKDG</sequence>
<proteinExistence type="predicted"/>
<evidence type="ECO:0000313" key="3">
    <source>
        <dbReference type="Proteomes" id="UP001183420"/>
    </source>
</evidence>
<dbReference type="InterPro" id="IPR001387">
    <property type="entry name" value="Cro/C1-type_HTH"/>
</dbReference>
<dbReference type="CDD" id="cd00093">
    <property type="entry name" value="HTH_XRE"/>
    <property type="match status" value="1"/>
</dbReference>
<organism evidence="2 3">
    <name type="scientific">Streptomyces millisiae</name>
    <dbReference type="NCBI Taxonomy" id="3075542"/>
    <lineage>
        <taxon>Bacteria</taxon>
        <taxon>Bacillati</taxon>
        <taxon>Actinomycetota</taxon>
        <taxon>Actinomycetes</taxon>
        <taxon>Kitasatosporales</taxon>
        <taxon>Streptomycetaceae</taxon>
        <taxon>Streptomyces</taxon>
    </lineage>
</organism>
<gene>
    <name evidence="2" type="ORF">RNC47_12755</name>
</gene>
<dbReference type="SMART" id="SM00530">
    <property type="entry name" value="HTH_XRE"/>
    <property type="match status" value="1"/>
</dbReference>
<comment type="caution">
    <text evidence="2">The sequence shown here is derived from an EMBL/GenBank/DDBJ whole genome shotgun (WGS) entry which is preliminary data.</text>
</comment>
<dbReference type="Pfam" id="PF19054">
    <property type="entry name" value="DUF5753"/>
    <property type="match status" value="1"/>
</dbReference>
<accession>A0ABU2LNQ8</accession>
<dbReference type="InterPro" id="IPR010982">
    <property type="entry name" value="Lambda_DNA-bd_dom_sf"/>
</dbReference>
<dbReference type="EMBL" id="JAVREM010000012">
    <property type="protein sequence ID" value="MDT0319207.1"/>
    <property type="molecule type" value="Genomic_DNA"/>
</dbReference>
<dbReference type="SUPFAM" id="SSF47413">
    <property type="entry name" value="lambda repressor-like DNA-binding domains"/>
    <property type="match status" value="1"/>
</dbReference>
<evidence type="ECO:0000259" key="1">
    <source>
        <dbReference type="PROSITE" id="PS50943"/>
    </source>
</evidence>
<evidence type="ECO:0000313" key="2">
    <source>
        <dbReference type="EMBL" id="MDT0319207.1"/>
    </source>
</evidence>
<dbReference type="Gene3D" id="1.10.260.40">
    <property type="entry name" value="lambda repressor-like DNA-binding domains"/>
    <property type="match status" value="1"/>
</dbReference>
<reference evidence="3" key="1">
    <citation type="submission" date="2023-07" db="EMBL/GenBank/DDBJ databases">
        <title>30 novel species of actinomycetes from the DSMZ collection.</title>
        <authorList>
            <person name="Nouioui I."/>
        </authorList>
    </citation>
    <scope>NUCLEOTIDE SEQUENCE [LARGE SCALE GENOMIC DNA]</scope>
    <source>
        <strain evidence="3">DSM 44918</strain>
    </source>
</reference>
<dbReference type="Pfam" id="PF13560">
    <property type="entry name" value="HTH_31"/>
    <property type="match status" value="1"/>
</dbReference>
<name>A0ABU2LNQ8_9ACTN</name>
<dbReference type="InterPro" id="IPR043917">
    <property type="entry name" value="DUF5753"/>
</dbReference>
<dbReference type="RefSeq" id="WP_311598361.1">
    <property type="nucleotide sequence ID" value="NZ_JAVREM010000012.1"/>
</dbReference>
<keyword evidence="3" id="KW-1185">Reference proteome</keyword>
<dbReference type="PROSITE" id="PS50943">
    <property type="entry name" value="HTH_CROC1"/>
    <property type="match status" value="1"/>
</dbReference>
<feature type="domain" description="HTH cro/C1-type" evidence="1">
    <location>
        <begin position="22"/>
        <end position="78"/>
    </location>
</feature>
<protein>
    <submittedName>
        <fullName evidence="2">Helix-turn-helix transcriptional regulator</fullName>
    </submittedName>
</protein>
<dbReference type="Proteomes" id="UP001183420">
    <property type="component" value="Unassembled WGS sequence"/>
</dbReference>